<dbReference type="AlphaFoldDB" id="A0A1H6J833"/>
<organism evidence="14 15">
    <name type="scientific">Rheinheimera pacifica</name>
    <dbReference type="NCBI Taxonomy" id="173990"/>
    <lineage>
        <taxon>Bacteria</taxon>
        <taxon>Pseudomonadati</taxon>
        <taxon>Pseudomonadota</taxon>
        <taxon>Gammaproteobacteria</taxon>
        <taxon>Chromatiales</taxon>
        <taxon>Chromatiaceae</taxon>
        <taxon>Rheinheimera</taxon>
    </lineage>
</organism>
<dbReference type="Pfam" id="PF00813">
    <property type="entry name" value="FliP"/>
    <property type="match status" value="1"/>
</dbReference>
<keyword evidence="4 13" id="KW-0813">Transport</keyword>
<keyword evidence="15" id="KW-1185">Reference proteome</keyword>
<dbReference type="PROSITE" id="PS01061">
    <property type="entry name" value="FLIP_2"/>
    <property type="match status" value="1"/>
</dbReference>
<keyword evidence="9 13" id="KW-1133">Transmembrane helix</keyword>
<accession>A0A1H6J833</accession>
<gene>
    <name evidence="13" type="primary">fliP</name>
    <name evidence="14" type="ORF">SAMN05660691_00057</name>
</gene>
<evidence type="ECO:0000256" key="12">
    <source>
        <dbReference type="ARBA" id="ARBA00023225"/>
    </source>
</evidence>
<keyword evidence="6 13" id="KW-0812">Transmembrane</keyword>
<evidence type="ECO:0000313" key="15">
    <source>
        <dbReference type="Proteomes" id="UP000199371"/>
    </source>
</evidence>
<feature type="transmembrane region" description="Helical" evidence="13">
    <location>
        <begin position="105"/>
        <end position="124"/>
    </location>
</feature>
<evidence type="ECO:0000256" key="6">
    <source>
        <dbReference type="ARBA" id="ARBA00022692"/>
    </source>
</evidence>
<keyword evidence="10 13" id="KW-0472">Membrane</keyword>
<keyword evidence="14" id="KW-0282">Flagellum</keyword>
<dbReference type="EMBL" id="FNXF01000001">
    <property type="protein sequence ID" value="SEH55098.1"/>
    <property type="molecule type" value="Genomic_DNA"/>
</dbReference>
<evidence type="ECO:0000256" key="9">
    <source>
        <dbReference type="ARBA" id="ARBA00022989"/>
    </source>
</evidence>
<keyword evidence="7 13" id="KW-1005">Bacterial flagellum biogenesis</keyword>
<evidence type="ECO:0000256" key="1">
    <source>
        <dbReference type="ARBA" id="ARBA00003663"/>
    </source>
</evidence>
<evidence type="ECO:0000256" key="3">
    <source>
        <dbReference type="ARBA" id="ARBA00021714"/>
    </source>
</evidence>
<feature type="transmembrane region" description="Helical" evidence="13">
    <location>
        <begin position="242"/>
        <end position="265"/>
    </location>
</feature>
<evidence type="ECO:0000256" key="8">
    <source>
        <dbReference type="ARBA" id="ARBA00022927"/>
    </source>
</evidence>
<comment type="similarity">
    <text evidence="2 13">Belongs to the FliP/MopC/SpaP family.</text>
</comment>
<evidence type="ECO:0000256" key="4">
    <source>
        <dbReference type="ARBA" id="ARBA00022448"/>
    </source>
</evidence>
<keyword evidence="8 13" id="KW-0653">Protein transport</keyword>
<keyword evidence="11" id="KW-0975">Bacterial flagellum</keyword>
<keyword evidence="14" id="KW-0966">Cell projection</keyword>
<dbReference type="NCBIfam" id="TIGR01103">
    <property type="entry name" value="fliP"/>
    <property type="match status" value="1"/>
</dbReference>
<comment type="caution">
    <text evidence="13">Lacks conserved residue(s) required for the propagation of feature annotation.</text>
</comment>
<name>A0A1H6J833_9GAMM</name>
<keyword evidence="5 13" id="KW-1003">Cell membrane</keyword>
<comment type="function">
    <text evidence="1 13">Plays a role in the flagellum-specific transport system.</text>
</comment>
<evidence type="ECO:0000256" key="2">
    <source>
        <dbReference type="ARBA" id="ARBA00006257"/>
    </source>
</evidence>
<dbReference type="GO" id="GO:0009306">
    <property type="term" value="P:protein secretion"/>
    <property type="evidence" value="ECO:0007669"/>
    <property type="project" value="UniProtKB-UniRule"/>
</dbReference>
<dbReference type="STRING" id="173990.SAMN05660691_00057"/>
<dbReference type="InterPro" id="IPR005838">
    <property type="entry name" value="T3SS_IM_P"/>
</dbReference>
<keyword evidence="14" id="KW-0969">Cilium</keyword>
<dbReference type="GO" id="GO:0005886">
    <property type="term" value="C:plasma membrane"/>
    <property type="evidence" value="ECO:0007669"/>
    <property type="project" value="UniProtKB-SubCell"/>
</dbReference>
<sequence>MANMALSLLTARRHLSIMSKPLLTLLILLAAMLLSGTAMANDLTLLSVRDTDGGQDYSVKLQIMLLMTALSLIPGMLMVLTSFTRIVIVLAILRQALGLQQSPPNRVLIGISLMLTLLIMRPVWQDVYQNAFKPYQAEEMTLEQALARAEQPLRQFMLAQTRENELHQVLLIAKEPTTMAAADVPLEVLMPAFVLSELTTAFQIGFMLFIPFLIIDLVVASVLMSMGMMMLSPLIISLPFKLMIFVLADGWSMVAGTLAATFGAAP</sequence>
<evidence type="ECO:0000256" key="13">
    <source>
        <dbReference type="RuleBase" id="RU362069"/>
    </source>
</evidence>
<dbReference type="InterPro" id="IPR005837">
    <property type="entry name" value="FliP"/>
</dbReference>
<dbReference type="GO" id="GO:0044781">
    <property type="term" value="P:bacterial-type flagellum organization"/>
    <property type="evidence" value="ECO:0007669"/>
    <property type="project" value="UniProtKB-UniRule"/>
</dbReference>
<evidence type="ECO:0000256" key="10">
    <source>
        <dbReference type="ARBA" id="ARBA00023136"/>
    </source>
</evidence>
<dbReference type="GO" id="GO:0009425">
    <property type="term" value="C:bacterial-type flagellum basal body"/>
    <property type="evidence" value="ECO:0007669"/>
    <property type="project" value="UniProtKB-SubCell"/>
</dbReference>
<evidence type="ECO:0000256" key="5">
    <source>
        <dbReference type="ARBA" id="ARBA00022475"/>
    </source>
</evidence>
<comment type="subcellular location">
    <subcellularLocation>
        <location evidence="13">Cell membrane</location>
        <topology evidence="13">Multi-pass membrane protein</topology>
    </subcellularLocation>
    <subcellularLocation>
        <location evidence="13">Bacterial flagellum basal body</location>
    </subcellularLocation>
</comment>
<keyword evidence="12 13" id="KW-1006">Bacterial flagellum protein export</keyword>
<feature type="transmembrane region" description="Helical" evidence="13">
    <location>
        <begin position="64"/>
        <end position="93"/>
    </location>
</feature>
<dbReference type="Proteomes" id="UP000199371">
    <property type="component" value="Unassembled WGS sequence"/>
</dbReference>
<evidence type="ECO:0000313" key="14">
    <source>
        <dbReference type="EMBL" id="SEH55098.1"/>
    </source>
</evidence>
<reference evidence="15" key="1">
    <citation type="submission" date="2016-10" db="EMBL/GenBank/DDBJ databases">
        <authorList>
            <person name="Varghese N."/>
            <person name="Submissions S."/>
        </authorList>
    </citation>
    <scope>NUCLEOTIDE SEQUENCE [LARGE SCALE GENOMIC DNA]</scope>
    <source>
        <strain evidence="15">DSM 17616</strain>
    </source>
</reference>
<evidence type="ECO:0000256" key="7">
    <source>
        <dbReference type="ARBA" id="ARBA00022795"/>
    </source>
</evidence>
<dbReference type="PRINTS" id="PR01302">
    <property type="entry name" value="TYPE3IMPPROT"/>
</dbReference>
<proteinExistence type="inferred from homology"/>
<evidence type="ECO:0000256" key="11">
    <source>
        <dbReference type="ARBA" id="ARBA00023143"/>
    </source>
</evidence>
<dbReference type="PROSITE" id="PS01060">
    <property type="entry name" value="FLIP_1"/>
    <property type="match status" value="1"/>
</dbReference>
<dbReference type="PANTHER" id="PTHR30587">
    <property type="entry name" value="FLAGELLAR BIOSYNTHETIC PROTEIN FLIP"/>
    <property type="match status" value="1"/>
</dbReference>
<dbReference type="PRINTS" id="PR00951">
    <property type="entry name" value="FLGBIOSNFLIP"/>
</dbReference>
<dbReference type="PANTHER" id="PTHR30587:SF0">
    <property type="entry name" value="FLAGELLAR BIOSYNTHETIC PROTEIN FLIP"/>
    <property type="match status" value="1"/>
</dbReference>
<dbReference type="NCBIfam" id="NF009438">
    <property type="entry name" value="PRK12797.1"/>
    <property type="match status" value="1"/>
</dbReference>
<protein>
    <recommendedName>
        <fullName evidence="3 13">Flagellar biosynthetic protein FliP</fullName>
    </recommendedName>
</protein>